<dbReference type="EMBL" id="BARV01011029">
    <property type="protein sequence ID" value="GAI03381.1"/>
    <property type="molecule type" value="Genomic_DNA"/>
</dbReference>
<name>X1LC04_9ZZZZ</name>
<dbReference type="AlphaFoldDB" id="X1LC04"/>
<comment type="caution">
    <text evidence="1">The sequence shown here is derived from an EMBL/GenBank/DDBJ whole genome shotgun (WGS) entry which is preliminary data.</text>
</comment>
<reference evidence="1" key="1">
    <citation type="journal article" date="2014" name="Front. Microbiol.">
        <title>High frequency of phylogenetically diverse reductive dehalogenase-homologous genes in deep subseafloor sedimentary metagenomes.</title>
        <authorList>
            <person name="Kawai M."/>
            <person name="Futagami T."/>
            <person name="Toyoda A."/>
            <person name="Takaki Y."/>
            <person name="Nishi S."/>
            <person name="Hori S."/>
            <person name="Arai W."/>
            <person name="Tsubouchi T."/>
            <person name="Morono Y."/>
            <person name="Uchiyama I."/>
            <person name="Ito T."/>
            <person name="Fujiyama A."/>
            <person name="Inagaki F."/>
            <person name="Takami H."/>
        </authorList>
    </citation>
    <scope>NUCLEOTIDE SEQUENCE</scope>
    <source>
        <strain evidence="1">Expedition CK06-06</strain>
    </source>
</reference>
<evidence type="ECO:0000313" key="1">
    <source>
        <dbReference type="EMBL" id="GAI03381.1"/>
    </source>
</evidence>
<gene>
    <name evidence="1" type="ORF">S06H3_21102</name>
</gene>
<accession>X1LC04</accession>
<proteinExistence type="predicted"/>
<feature type="non-terminal residue" evidence="1">
    <location>
        <position position="1"/>
    </location>
</feature>
<protein>
    <submittedName>
        <fullName evidence="1">Uncharacterized protein</fullName>
    </submittedName>
</protein>
<sequence>NTNPIKIKLTILIILKISARIGLIAIKNIAVVLNNHQVRRPKIINSIIRVAILELSPLYNTSSTRVAESIHNLKAKKPVINSLAIKQNIKKIKIYQENNNIAGIKRIIAKIIVNFPIFSTDVKKENKNKTKVNTLKRTINQNTNQL</sequence>
<organism evidence="1">
    <name type="scientific">marine sediment metagenome</name>
    <dbReference type="NCBI Taxonomy" id="412755"/>
    <lineage>
        <taxon>unclassified sequences</taxon>
        <taxon>metagenomes</taxon>
        <taxon>ecological metagenomes</taxon>
    </lineage>
</organism>